<proteinExistence type="predicted"/>
<dbReference type="EMBL" id="UOEM01000085">
    <property type="protein sequence ID" value="VAW15499.1"/>
    <property type="molecule type" value="Genomic_DNA"/>
</dbReference>
<dbReference type="GO" id="GO:0005886">
    <property type="term" value="C:plasma membrane"/>
    <property type="evidence" value="ECO:0007669"/>
    <property type="project" value="TreeGrafter"/>
</dbReference>
<evidence type="ECO:0000313" key="5">
    <source>
        <dbReference type="EMBL" id="VAW15499.1"/>
    </source>
</evidence>
<dbReference type="SMART" id="SM01091">
    <property type="entry name" value="CorC_HlyC"/>
    <property type="match status" value="1"/>
</dbReference>
<dbReference type="InterPro" id="IPR044751">
    <property type="entry name" value="Ion_transp-like_CBS"/>
</dbReference>
<organism evidence="5">
    <name type="scientific">hydrothermal vent metagenome</name>
    <dbReference type="NCBI Taxonomy" id="652676"/>
    <lineage>
        <taxon>unclassified sequences</taxon>
        <taxon>metagenomes</taxon>
        <taxon>ecological metagenomes</taxon>
    </lineage>
</organism>
<dbReference type="InterPro" id="IPR000644">
    <property type="entry name" value="CBS_dom"/>
</dbReference>
<dbReference type="PROSITE" id="PS51371">
    <property type="entry name" value="CBS"/>
    <property type="match status" value="2"/>
</dbReference>
<gene>
    <name evidence="5" type="ORF">MNBD_ALPHA09-1319</name>
</gene>
<dbReference type="CDD" id="cd04590">
    <property type="entry name" value="CBS_pair_CorC_HlyC_assoc"/>
    <property type="match status" value="1"/>
</dbReference>
<feature type="region of interest" description="Disordered" evidence="3">
    <location>
        <begin position="142"/>
        <end position="168"/>
    </location>
</feature>
<dbReference type="Pfam" id="PF03471">
    <property type="entry name" value="CorC_HlyC"/>
    <property type="match status" value="1"/>
</dbReference>
<dbReference type="InterPro" id="IPR046342">
    <property type="entry name" value="CBS_dom_sf"/>
</dbReference>
<feature type="region of interest" description="Disordered" evidence="3">
    <location>
        <begin position="337"/>
        <end position="377"/>
    </location>
</feature>
<evidence type="ECO:0000256" key="2">
    <source>
        <dbReference type="ARBA" id="ARBA00023122"/>
    </source>
</evidence>
<dbReference type="SUPFAM" id="SSF56176">
    <property type="entry name" value="FAD-binding/transporter-associated domain-like"/>
    <property type="match status" value="1"/>
</dbReference>
<dbReference type="InterPro" id="IPR036318">
    <property type="entry name" value="FAD-bd_PCMH-like_sf"/>
</dbReference>
<evidence type="ECO:0000256" key="3">
    <source>
        <dbReference type="SAM" id="MobiDB-lite"/>
    </source>
</evidence>
<reference evidence="5" key="1">
    <citation type="submission" date="2018-06" db="EMBL/GenBank/DDBJ databases">
        <authorList>
            <person name="Zhirakovskaya E."/>
        </authorList>
    </citation>
    <scope>NUCLEOTIDE SEQUENCE</scope>
</reference>
<dbReference type="GO" id="GO:0050660">
    <property type="term" value="F:flavin adenine dinucleotide binding"/>
    <property type="evidence" value="ECO:0007669"/>
    <property type="project" value="InterPro"/>
</dbReference>
<keyword evidence="1" id="KW-0677">Repeat</keyword>
<dbReference type="PANTHER" id="PTHR22777">
    <property type="entry name" value="HEMOLYSIN-RELATED"/>
    <property type="match status" value="1"/>
</dbReference>
<dbReference type="Pfam" id="PF00571">
    <property type="entry name" value="CBS"/>
    <property type="match status" value="2"/>
</dbReference>
<evidence type="ECO:0000259" key="4">
    <source>
        <dbReference type="PROSITE" id="PS51371"/>
    </source>
</evidence>
<accession>A0A3B0TTD8</accession>
<dbReference type="InterPro" id="IPR016169">
    <property type="entry name" value="FAD-bd_PCMH_sub2"/>
</dbReference>
<name>A0A3B0TTD8_9ZZZZ</name>
<dbReference type="Gene3D" id="3.30.465.10">
    <property type="match status" value="1"/>
</dbReference>
<keyword evidence="2" id="KW-0129">CBS domain</keyword>
<feature type="domain" description="CBS" evidence="4">
    <location>
        <begin position="82"/>
        <end position="141"/>
    </location>
</feature>
<protein>
    <submittedName>
        <fullName evidence="5">Magnesium and cobalt efflux protein CorC</fullName>
    </submittedName>
</protein>
<dbReference type="PANTHER" id="PTHR22777:SF27">
    <property type="entry name" value="MAGNESIUM AND COBALT EFFLUX PROTEIN CORC"/>
    <property type="match status" value="1"/>
</dbReference>
<feature type="domain" description="CBS" evidence="4">
    <location>
        <begin position="191"/>
        <end position="251"/>
    </location>
</feature>
<sequence>MADLQTRPSPDPAPPSKGGEDFFDRIVAALRNAFGGDSAANLRSSLEGILEDTSKSGAFSQTERFMLHNILQFSGKRIEDVMVPRADIVAIEASATLAELMVTFQEAGHSRLVVHDETLDNPRGMIHIKDLQAWLTRRVKKRRIKPNGETAAPEAKANGKRSSKKTAKASKGPVWEFFPSDFRRTIANSRMIRDILYVPPSMRAVELLLKMQSTHTHMAVVVDEYGGTDGLVTIEDLVEEIVGDIEDEHDIDEGPAVREIGDGAYAVNARAPVGELEAALGLSLGLDDDEEEYDTVGGLIVSLVGRVPGRREVIKHPAGIEFEVVDGDPRRVKRLRVQTGISADEPTRPKLQRTPATQKPDPDPKPKPKPKPDADTQ</sequence>
<feature type="compositionally biased region" description="Basic and acidic residues" evidence="3">
    <location>
        <begin position="360"/>
        <end position="377"/>
    </location>
</feature>
<dbReference type="InterPro" id="IPR005170">
    <property type="entry name" value="Transptr-assoc_dom"/>
</dbReference>
<dbReference type="AlphaFoldDB" id="A0A3B0TTD8"/>
<dbReference type="SUPFAM" id="SSF54631">
    <property type="entry name" value="CBS-domain pair"/>
    <property type="match status" value="1"/>
</dbReference>
<evidence type="ECO:0000256" key="1">
    <source>
        <dbReference type="ARBA" id="ARBA00022737"/>
    </source>
</evidence>
<feature type="compositionally biased region" description="Basic residues" evidence="3">
    <location>
        <begin position="158"/>
        <end position="168"/>
    </location>
</feature>
<dbReference type="SMART" id="SM00116">
    <property type="entry name" value="CBS"/>
    <property type="match status" value="2"/>
</dbReference>
<dbReference type="Gene3D" id="3.10.580.10">
    <property type="entry name" value="CBS-domain"/>
    <property type="match status" value="2"/>
</dbReference>